<evidence type="ECO:0000313" key="15">
    <source>
        <dbReference type="EMBL" id="SCZ99143.1"/>
    </source>
</evidence>
<feature type="binding site" evidence="9">
    <location>
        <position position="382"/>
    </location>
    <ligand>
        <name>Zn(2+)</name>
        <dbReference type="ChEBI" id="CHEBI:29105"/>
        <note>catalytic</note>
    </ligand>
</feature>
<evidence type="ECO:0000256" key="10">
    <source>
        <dbReference type="PIRSR" id="PIRSR634016-4"/>
    </source>
</evidence>
<evidence type="ECO:0000259" key="12">
    <source>
        <dbReference type="Pfam" id="PF01433"/>
    </source>
</evidence>
<evidence type="ECO:0000259" key="13">
    <source>
        <dbReference type="Pfam" id="PF11838"/>
    </source>
</evidence>
<evidence type="ECO:0000256" key="3">
    <source>
        <dbReference type="ARBA" id="ARBA00022670"/>
    </source>
</evidence>
<comment type="similarity">
    <text evidence="1 11">Belongs to the peptidase M1 family.</text>
</comment>
<evidence type="ECO:0000313" key="16">
    <source>
        <dbReference type="Proteomes" id="UP000249723"/>
    </source>
</evidence>
<dbReference type="EC" id="3.4.11.-" evidence="11"/>
<dbReference type="Pfam" id="PF17900">
    <property type="entry name" value="Peptidase_M1_N"/>
    <property type="match status" value="1"/>
</dbReference>
<evidence type="ECO:0000256" key="4">
    <source>
        <dbReference type="ARBA" id="ARBA00022723"/>
    </source>
</evidence>
<feature type="binding site" evidence="9">
    <location>
        <position position="401"/>
    </location>
    <ligand>
        <name>Zn(2+)</name>
        <dbReference type="ChEBI" id="CHEBI:29105"/>
        <note>catalytic</note>
    </ligand>
</feature>
<dbReference type="InterPro" id="IPR045357">
    <property type="entry name" value="Aminopeptidase_N-like_N"/>
</dbReference>
<feature type="active site" description="Proton acceptor" evidence="8">
    <location>
        <position position="379"/>
    </location>
</feature>
<protein>
    <recommendedName>
        <fullName evidence="11">Aminopeptidase</fullName>
        <ecNumber evidence="11">3.4.11.-</ecNumber>
    </recommendedName>
</protein>
<proteinExistence type="inferred from homology"/>
<dbReference type="Gene3D" id="2.60.40.1730">
    <property type="entry name" value="tricorn interacting facor f3 domain"/>
    <property type="match status" value="1"/>
</dbReference>
<evidence type="ECO:0000256" key="6">
    <source>
        <dbReference type="ARBA" id="ARBA00022833"/>
    </source>
</evidence>
<dbReference type="GO" id="GO:0005737">
    <property type="term" value="C:cytoplasm"/>
    <property type="evidence" value="ECO:0007669"/>
    <property type="project" value="TreeGrafter"/>
</dbReference>
<evidence type="ECO:0000259" key="14">
    <source>
        <dbReference type="Pfam" id="PF17900"/>
    </source>
</evidence>
<evidence type="ECO:0000256" key="7">
    <source>
        <dbReference type="ARBA" id="ARBA00023049"/>
    </source>
</evidence>
<dbReference type="OrthoDB" id="275509at2759"/>
<feature type="site" description="Transition state stabilizer" evidence="10">
    <location>
        <position position="465"/>
    </location>
</feature>
<keyword evidence="2 11" id="KW-0031">Aminopeptidase</keyword>
<comment type="cofactor">
    <cofactor evidence="9 11">
        <name>Zn(2+)</name>
        <dbReference type="ChEBI" id="CHEBI:29105"/>
    </cofactor>
    <text evidence="9 11">Binds 1 zinc ion per subunit.</text>
</comment>
<keyword evidence="5 11" id="KW-0378">Hydrolase</keyword>
<dbReference type="STRING" id="289078.A0A2X0LS98"/>
<sequence length="961" mass="108819">MVEGNCSDDSNRLPSSVSPSHYSIRLLTDLEALLYKGASITTLTVHEPIECITLHAASPLVLHESNAFLFSTQSAFAQESHAPKRRLDHVEYDGEKAKLFFHGGKIEPAEYKMALRWHGELNRSMKGYYTSTYPRKGGEEGQTHVFACTQFQPTSARRAFLCFDEPHFKAIWQLSMISRVRTTSLSNMHVDHVDIMQDRQRFPIDELLDDDFYSDAKATDQDSTGNIEFDQAKGELGVSKAPSETDQSIVETDWIVVSKAKDWHIVHFHPTPLLSSYLVAFANGQFEYREDHFTSVGMDGRTRDVILRFYATWDQIDKTLLALETTRRLVPKYEQVFDIPFPLLKLDTLVVNDFDLGAMENLGGSVASRKGVVSITSHEISHTWFGDMVSMDWWSGLYLSEAFATLMGECLMIDRLEPTWNVQASFISEHLGRALKLDALRSSHPIEVRVPDEAAISQAFDGISYSKGASVLKQLCRWIGEDKFIEGVTIYLKKHLWGNTKTIDLWEGIAKSSGEDVAKVMDNWVNKIGFPYVKVEESLKGLKLTQHRFLSSGDATAEEDETLWHIPLQLLTVDPRTGERKVNRSLLFSDREMEIALPDIEKGIYKLNAESCGVYRVLYPASRLERLGEEAIRPDSSLSLTDRMGLIQDASVLASSGYSKTSSFLALADLIAPTEKEYLVFSEISSALSAISSVWWEENESVLEGLAKLKKRWFAKEAKRLGLDPIERERLEDVELRALSWSAMASNLHVEAWTGVTGPSIHSTIKEFQRRFRPFVESNDSSLIPSDLFPTIFRTCVQHGGAEEFAKALQVIFARPNPVQFSAAVSALCSTRDEKRLQETLEFVLSKQVKTQDISSFFTWLSMNPLAKRKLWGLLKSNFDALVERLDGNFQAPYIFGKAFNTFTTDKDADEVEHFFEGKDTHIFQQALDQGLEAIRANAAWLRRDRKDLRTWLQKNNHISA</sequence>
<dbReference type="Proteomes" id="UP000249723">
    <property type="component" value="Unassembled WGS sequence"/>
</dbReference>
<accession>A0A2X0LS98</accession>
<dbReference type="GO" id="GO:0008270">
    <property type="term" value="F:zinc ion binding"/>
    <property type="evidence" value="ECO:0007669"/>
    <property type="project" value="UniProtKB-UniRule"/>
</dbReference>
<evidence type="ECO:0000256" key="11">
    <source>
        <dbReference type="RuleBase" id="RU364040"/>
    </source>
</evidence>
<dbReference type="PANTHER" id="PTHR11533">
    <property type="entry name" value="PROTEASE M1 ZINC METALLOPROTEASE"/>
    <property type="match status" value="1"/>
</dbReference>
<dbReference type="PANTHER" id="PTHR11533:SF174">
    <property type="entry name" value="PUROMYCIN-SENSITIVE AMINOPEPTIDASE-RELATED"/>
    <property type="match status" value="1"/>
</dbReference>
<evidence type="ECO:0000256" key="2">
    <source>
        <dbReference type="ARBA" id="ARBA00022438"/>
    </source>
</evidence>
<gene>
    <name evidence="15" type="ORF">BZ3500_MVSOF-1268-A1-R1_CHR3-1G05836</name>
</gene>
<keyword evidence="16" id="KW-1185">Reference proteome</keyword>
<feature type="domain" description="ERAP1-like C-terminal" evidence="13">
    <location>
        <begin position="605"/>
        <end position="937"/>
    </location>
</feature>
<keyword evidence="4 9" id="KW-0479">Metal-binding</keyword>
<evidence type="ECO:0000256" key="9">
    <source>
        <dbReference type="PIRSR" id="PIRSR634016-3"/>
    </source>
</evidence>
<reference evidence="16" key="1">
    <citation type="submission" date="2016-10" db="EMBL/GenBank/DDBJ databases">
        <authorList>
            <person name="Jeantristanb JTB J.-T."/>
            <person name="Ricardo R."/>
        </authorList>
    </citation>
    <scope>NUCLEOTIDE SEQUENCE [LARGE SCALE GENOMIC DNA]</scope>
</reference>
<dbReference type="InterPro" id="IPR014782">
    <property type="entry name" value="Peptidase_M1_dom"/>
</dbReference>
<evidence type="ECO:0000256" key="5">
    <source>
        <dbReference type="ARBA" id="ARBA00022801"/>
    </source>
</evidence>
<feature type="binding site" evidence="9">
    <location>
        <position position="378"/>
    </location>
    <ligand>
        <name>Zn(2+)</name>
        <dbReference type="ChEBI" id="CHEBI:29105"/>
        <note>catalytic</note>
    </ligand>
</feature>
<organism evidence="15 16">
    <name type="scientific">Microbotryum saponariae</name>
    <dbReference type="NCBI Taxonomy" id="289078"/>
    <lineage>
        <taxon>Eukaryota</taxon>
        <taxon>Fungi</taxon>
        <taxon>Dikarya</taxon>
        <taxon>Basidiomycota</taxon>
        <taxon>Pucciniomycotina</taxon>
        <taxon>Microbotryomycetes</taxon>
        <taxon>Microbotryales</taxon>
        <taxon>Microbotryaceae</taxon>
        <taxon>Microbotryum</taxon>
    </lineage>
</organism>
<dbReference type="GO" id="GO:0042277">
    <property type="term" value="F:peptide binding"/>
    <property type="evidence" value="ECO:0007669"/>
    <property type="project" value="TreeGrafter"/>
</dbReference>
<dbReference type="AlphaFoldDB" id="A0A2X0LS98"/>
<dbReference type="Gene3D" id="1.25.50.20">
    <property type="match status" value="1"/>
</dbReference>
<dbReference type="InterPro" id="IPR027268">
    <property type="entry name" value="Peptidase_M4/M1_CTD_sf"/>
</dbReference>
<dbReference type="Gene3D" id="1.10.390.10">
    <property type="entry name" value="Neutral Protease Domain 2"/>
    <property type="match status" value="1"/>
</dbReference>
<dbReference type="GO" id="GO:0043171">
    <property type="term" value="P:peptide catabolic process"/>
    <property type="evidence" value="ECO:0007669"/>
    <property type="project" value="TreeGrafter"/>
</dbReference>
<dbReference type="Pfam" id="PF01433">
    <property type="entry name" value="Peptidase_M1"/>
    <property type="match status" value="1"/>
</dbReference>
<dbReference type="GO" id="GO:0070006">
    <property type="term" value="F:metalloaminopeptidase activity"/>
    <property type="evidence" value="ECO:0007669"/>
    <property type="project" value="TreeGrafter"/>
</dbReference>
<dbReference type="Gene3D" id="2.60.40.1910">
    <property type="match status" value="1"/>
</dbReference>
<feature type="domain" description="Peptidase M1 membrane alanine aminopeptidase" evidence="12">
    <location>
        <begin position="322"/>
        <end position="524"/>
    </location>
</feature>
<dbReference type="FunFam" id="1.10.390.10:FF:000006">
    <property type="entry name" value="Puromycin-sensitive aminopeptidase"/>
    <property type="match status" value="1"/>
</dbReference>
<dbReference type="SUPFAM" id="SSF63737">
    <property type="entry name" value="Leukotriene A4 hydrolase N-terminal domain"/>
    <property type="match status" value="1"/>
</dbReference>
<dbReference type="CDD" id="cd09601">
    <property type="entry name" value="M1_APN-Q_like"/>
    <property type="match status" value="1"/>
</dbReference>
<dbReference type="InterPro" id="IPR042097">
    <property type="entry name" value="Aminopeptidase_N-like_N_sf"/>
</dbReference>
<dbReference type="SUPFAM" id="SSF55486">
    <property type="entry name" value="Metalloproteases ('zincins'), catalytic domain"/>
    <property type="match status" value="1"/>
</dbReference>
<dbReference type="InterPro" id="IPR034016">
    <property type="entry name" value="M1_APN-typ"/>
</dbReference>
<dbReference type="GO" id="GO:0016020">
    <property type="term" value="C:membrane"/>
    <property type="evidence" value="ECO:0007669"/>
    <property type="project" value="TreeGrafter"/>
</dbReference>
<dbReference type="GO" id="GO:0006508">
    <property type="term" value="P:proteolysis"/>
    <property type="evidence" value="ECO:0007669"/>
    <property type="project" value="UniProtKB-KW"/>
</dbReference>
<feature type="domain" description="Aminopeptidase N-like N-terminal" evidence="14">
    <location>
        <begin position="19"/>
        <end position="199"/>
    </location>
</feature>
<evidence type="ECO:0000256" key="8">
    <source>
        <dbReference type="PIRSR" id="PIRSR634016-1"/>
    </source>
</evidence>
<keyword evidence="3 11" id="KW-0645">Protease</keyword>
<dbReference type="GO" id="GO:0005615">
    <property type="term" value="C:extracellular space"/>
    <property type="evidence" value="ECO:0007669"/>
    <property type="project" value="TreeGrafter"/>
</dbReference>
<name>A0A2X0LS98_9BASI</name>
<keyword evidence="7 11" id="KW-0482">Metalloprotease</keyword>
<keyword evidence="6 9" id="KW-0862">Zinc</keyword>
<dbReference type="EMBL" id="FMWP01000096">
    <property type="protein sequence ID" value="SCZ99143.1"/>
    <property type="molecule type" value="Genomic_DNA"/>
</dbReference>
<evidence type="ECO:0000256" key="1">
    <source>
        <dbReference type="ARBA" id="ARBA00010136"/>
    </source>
</evidence>
<dbReference type="Pfam" id="PF11838">
    <property type="entry name" value="ERAP1_C"/>
    <property type="match status" value="1"/>
</dbReference>
<dbReference type="InterPro" id="IPR050344">
    <property type="entry name" value="Peptidase_M1_aminopeptidases"/>
</dbReference>
<dbReference type="InterPro" id="IPR024571">
    <property type="entry name" value="ERAP1-like_C_dom"/>
</dbReference>